<organism evidence="2 3">
    <name type="scientific">Allosphingosinicella deserti</name>
    <dbReference type="NCBI Taxonomy" id="2116704"/>
    <lineage>
        <taxon>Bacteria</taxon>
        <taxon>Pseudomonadati</taxon>
        <taxon>Pseudomonadota</taxon>
        <taxon>Alphaproteobacteria</taxon>
        <taxon>Sphingomonadales</taxon>
        <taxon>Sphingomonadaceae</taxon>
        <taxon>Allosphingosinicella</taxon>
    </lineage>
</organism>
<protein>
    <submittedName>
        <fullName evidence="2">Chromosome segregation ATPase</fullName>
    </submittedName>
</protein>
<dbReference type="Pfam" id="PF10686">
    <property type="entry name" value="YAcAr"/>
    <property type="match status" value="1"/>
</dbReference>
<dbReference type="InterPro" id="IPR019627">
    <property type="entry name" value="YAcAr"/>
</dbReference>
<dbReference type="OrthoDB" id="7854101at2"/>
<evidence type="ECO:0000313" key="3">
    <source>
        <dbReference type="Proteomes" id="UP000241167"/>
    </source>
</evidence>
<feature type="domain" description="YspA cpYpsA-related SLOG" evidence="1">
    <location>
        <begin position="184"/>
        <end position="255"/>
    </location>
</feature>
<comment type="caution">
    <text evidence="2">The sequence shown here is derived from an EMBL/GenBank/DDBJ whole genome shotgun (WGS) entry which is preliminary data.</text>
</comment>
<keyword evidence="3" id="KW-1185">Reference proteome</keyword>
<accession>A0A2P7QW84</accession>
<dbReference type="Proteomes" id="UP000241167">
    <property type="component" value="Unassembled WGS sequence"/>
</dbReference>
<evidence type="ECO:0000259" key="1">
    <source>
        <dbReference type="Pfam" id="PF10686"/>
    </source>
</evidence>
<name>A0A2P7QW84_9SPHN</name>
<reference evidence="2 3" key="1">
    <citation type="submission" date="2018-03" db="EMBL/GenBank/DDBJ databases">
        <title>The draft genome of Sphingosinicella sp. GL-C-18.</title>
        <authorList>
            <person name="Liu L."/>
            <person name="Li L."/>
            <person name="Liang L."/>
            <person name="Zhang X."/>
            <person name="Wang T."/>
        </authorList>
    </citation>
    <scope>NUCLEOTIDE SEQUENCE [LARGE SCALE GENOMIC DNA]</scope>
    <source>
        <strain evidence="2 3">GL-C-18</strain>
    </source>
</reference>
<sequence>MHTSLAAQLAQLELGHVRAERIRPCRSTEPPDPDAVTQTLAAIWSDLFALFPDTALEEDSEEIAWGLVNLFHRAAAKRSRQIDRATDEIRCLLAAADGSEVNSSQLESEIERARSAEAAMLGLEAMREAAAFLYSRETGSSWRPAGGSRLNHGASCTSAVVDGRDFLRARGEARQRARMPDGTPVLFAGGRLSFATDLEAKTFANNVWDTLDKVRGRVADMVLVHGGDHKGVDRLAASWAEARKVPQIAFGLDTRLGQRAGFKRNEQMLSLKPRCLVAFPGSGVLERLVVDAKAKQIAVVDRRGPLGTHPKHAARLAEAAG</sequence>
<evidence type="ECO:0000313" key="2">
    <source>
        <dbReference type="EMBL" id="PSJ42226.1"/>
    </source>
</evidence>
<dbReference type="AlphaFoldDB" id="A0A2P7QW84"/>
<gene>
    <name evidence="2" type="ORF">C7I55_08315</name>
</gene>
<dbReference type="EMBL" id="PXYI01000002">
    <property type="protein sequence ID" value="PSJ42226.1"/>
    <property type="molecule type" value="Genomic_DNA"/>
</dbReference>
<dbReference type="RefSeq" id="WP_106512395.1">
    <property type="nucleotide sequence ID" value="NZ_PXYI01000002.1"/>
</dbReference>
<proteinExistence type="predicted"/>